<dbReference type="OrthoDB" id="45365at2759"/>
<dbReference type="Proteomes" id="UP000789759">
    <property type="component" value="Unassembled WGS sequence"/>
</dbReference>
<protein>
    <submittedName>
        <fullName evidence="1">24192_t:CDS:1</fullName>
    </submittedName>
</protein>
<dbReference type="AlphaFoldDB" id="A0A9N9IKF3"/>
<organism evidence="1 2">
    <name type="scientific">Cetraspora pellucida</name>
    <dbReference type="NCBI Taxonomy" id="1433469"/>
    <lineage>
        <taxon>Eukaryota</taxon>
        <taxon>Fungi</taxon>
        <taxon>Fungi incertae sedis</taxon>
        <taxon>Mucoromycota</taxon>
        <taxon>Glomeromycotina</taxon>
        <taxon>Glomeromycetes</taxon>
        <taxon>Diversisporales</taxon>
        <taxon>Gigasporaceae</taxon>
        <taxon>Cetraspora</taxon>
    </lineage>
</organism>
<keyword evidence="2" id="KW-1185">Reference proteome</keyword>
<evidence type="ECO:0000313" key="2">
    <source>
        <dbReference type="Proteomes" id="UP000789759"/>
    </source>
</evidence>
<sequence>MAIFSADVRGPCFDSYYEKNITDSQEFDIEDYEVFQVFQKQLVKEREI</sequence>
<name>A0A9N9IKF3_9GLOM</name>
<evidence type="ECO:0000313" key="1">
    <source>
        <dbReference type="EMBL" id="CAG8739470.1"/>
    </source>
</evidence>
<accession>A0A9N9IKF3</accession>
<dbReference type="EMBL" id="CAJVQA010015824">
    <property type="protein sequence ID" value="CAG8739470.1"/>
    <property type="molecule type" value="Genomic_DNA"/>
</dbReference>
<gene>
    <name evidence="1" type="ORF">CPELLU_LOCUS14004</name>
</gene>
<proteinExistence type="predicted"/>
<comment type="caution">
    <text evidence="1">The sequence shown here is derived from an EMBL/GenBank/DDBJ whole genome shotgun (WGS) entry which is preliminary data.</text>
</comment>
<reference evidence="1" key="1">
    <citation type="submission" date="2021-06" db="EMBL/GenBank/DDBJ databases">
        <authorList>
            <person name="Kallberg Y."/>
            <person name="Tangrot J."/>
            <person name="Rosling A."/>
        </authorList>
    </citation>
    <scope>NUCLEOTIDE SEQUENCE</scope>
    <source>
        <strain evidence="1">FL966</strain>
    </source>
</reference>